<sequence>MISLTGRQVHIVEKLMAAASYINVKELSAMFEVSDRTVRYDLDYIEAFFEGIKYLIGKKAKKRESAC</sequence>
<evidence type="ECO:0000259" key="1">
    <source>
        <dbReference type="Pfam" id="PF08279"/>
    </source>
</evidence>
<dbReference type="SUPFAM" id="SSF46785">
    <property type="entry name" value="Winged helix' DNA-binding domain"/>
    <property type="match status" value="1"/>
</dbReference>
<proteinExistence type="predicted"/>
<protein>
    <submittedName>
        <fullName evidence="2">HTH domain-containing protein</fullName>
    </submittedName>
</protein>
<reference evidence="2 3" key="1">
    <citation type="submission" date="2023-10" db="EMBL/GenBank/DDBJ databases">
        <title>Virgibacillus halophilus 5B73C genome.</title>
        <authorList>
            <person name="Miliotis G."/>
            <person name="Sengupta P."/>
            <person name="Hameed A."/>
            <person name="Chuvochina M."/>
            <person name="Mcdonagh F."/>
            <person name="Simpson A.C."/>
            <person name="Singh N.K."/>
            <person name="Rekha P.D."/>
            <person name="Raman K."/>
            <person name="Hugenholtz P."/>
            <person name="Venkateswaran K."/>
        </authorList>
    </citation>
    <scope>NUCLEOTIDE SEQUENCE [LARGE SCALE GENOMIC DNA]</scope>
    <source>
        <strain evidence="2 3">5B73C</strain>
    </source>
</reference>
<dbReference type="Proteomes" id="UP001281447">
    <property type="component" value="Unassembled WGS sequence"/>
</dbReference>
<dbReference type="Pfam" id="PF08279">
    <property type="entry name" value="HTH_11"/>
    <property type="match status" value="1"/>
</dbReference>
<dbReference type="InterPro" id="IPR013196">
    <property type="entry name" value="HTH_11"/>
</dbReference>
<dbReference type="EMBL" id="JAWDIP010000003">
    <property type="protein sequence ID" value="MDY0395619.1"/>
    <property type="molecule type" value="Genomic_DNA"/>
</dbReference>
<dbReference type="InterPro" id="IPR036388">
    <property type="entry name" value="WH-like_DNA-bd_sf"/>
</dbReference>
<accession>A0ABU5CAM9</accession>
<comment type="caution">
    <text evidence="2">The sequence shown here is derived from an EMBL/GenBank/DDBJ whole genome shotgun (WGS) entry which is preliminary data.</text>
</comment>
<keyword evidence="3" id="KW-1185">Reference proteome</keyword>
<evidence type="ECO:0000313" key="3">
    <source>
        <dbReference type="Proteomes" id="UP001281447"/>
    </source>
</evidence>
<dbReference type="Gene3D" id="1.10.10.10">
    <property type="entry name" value="Winged helix-like DNA-binding domain superfamily/Winged helix DNA-binding domain"/>
    <property type="match status" value="1"/>
</dbReference>
<name>A0ABU5CAM9_9BACI</name>
<evidence type="ECO:0000313" key="2">
    <source>
        <dbReference type="EMBL" id="MDY0395619.1"/>
    </source>
</evidence>
<feature type="domain" description="Helix-turn-helix type 11" evidence="1">
    <location>
        <begin position="7"/>
        <end position="49"/>
    </location>
</feature>
<organism evidence="2 3">
    <name type="scientific">Tigheibacillus halophilus</name>
    <dbReference type="NCBI Taxonomy" id="361280"/>
    <lineage>
        <taxon>Bacteria</taxon>
        <taxon>Bacillati</taxon>
        <taxon>Bacillota</taxon>
        <taxon>Bacilli</taxon>
        <taxon>Bacillales</taxon>
        <taxon>Bacillaceae</taxon>
        <taxon>Tigheibacillus</taxon>
    </lineage>
</organism>
<dbReference type="InterPro" id="IPR036390">
    <property type="entry name" value="WH_DNA-bd_sf"/>
</dbReference>
<gene>
    <name evidence="2" type="ORF">RWE15_15800</name>
</gene>